<comment type="caution">
    <text evidence="3">The sequence shown here is derived from an EMBL/GenBank/DDBJ whole genome shotgun (WGS) entry which is preliminary data.</text>
</comment>
<dbReference type="InParanoid" id="A0A3A9JU95"/>
<dbReference type="Proteomes" id="UP000274097">
    <property type="component" value="Unassembled WGS sequence"/>
</dbReference>
<dbReference type="OrthoDB" id="8251536at2"/>
<evidence type="ECO:0000256" key="2">
    <source>
        <dbReference type="SAM" id="SignalP"/>
    </source>
</evidence>
<dbReference type="Gene3D" id="3.40.190.10">
    <property type="entry name" value="Periplasmic binding protein-like II"/>
    <property type="match status" value="1"/>
</dbReference>
<accession>A0A3A9JU95</accession>
<dbReference type="InterPro" id="IPR042100">
    <property type="entry name" value="Bug_dom1"/>
</dbReference>
<evidence type="ECO:0000313" key="3">
    <source>
        <dbReference type="EMBL" id="RKK02569.1"/>
    </source>
</evidence>
<evidence type="ECO:0000256" key="1">
    <source>
        <dbReference type="ARBA" id="ARBA00006987"/>
    </source>
</evidence>
<keyword evidence="2" id="KW-0732">Signal</keyword>
<dbReference type="EMBL" id="RAQU01000142">
    <property type="protein sequence ID" value="RKK02569.1"/>
    <property type="molecule type" value="Genomic_DNA"/>
</dbReference>
<sequence>MRTLTRRAALAAAGLSLAAPATLRAQRAWPDGPIRIVVPFPPGGSADLLCRLLQNPLTQSLGVPIVIENRPGAGGAMGTATVARAAPDGQSFVVVFDTHVVNPLLIKPLGYEEKDLRPVCLLATAPMLAATPVKRPWTRMEEVIAQAKKQPDTITYGTIGVGSLAHLTMERLQDAAGCKMVHVPYRGGGPMSAAASAGEIDLAVASVVGLGGQVGSTLRALAQTGETRSPLRPNIPTLIESGVPGVAAKAFWGILGPAGVPEPVMQRMEAALQQALQQPAVRKPLEDQGVDVVGSTGKAFAAFLEEQEAISSRVVQEKKISMSSD</sequence>
<dbReference type="PANTHER" id="PTHR42928">
    <property type="entry name" value="TRICARBOXYLATE-BINDING PROTEIN"/>
    <property type="match status" value="1"/>
</dbReference>
<dbReference type="Pfam" id="PF03401">
    <property type="entry name" value="TctC"/>
    <property type="match status" value="1"/>
</dbReference>
<protein>
    <submittedName>
        <fullName evidence="3">Tripartite tricarboxylate transporter substrate binding protein</fullName>
    </submittedName>
</protein>
<evidence type="ECO:0000313" key="4">
    <source>
        <dbReference type="EMBL" id="RMI20622.1"/>
    </source>
</evidence>
<organism evidence="3 6">
    <name type="scientific">Teichococcus wenyumeiae</name>
    <dbReference type="NCBI Taxonomy" id="2478470"/>
    <lineage>
        <taxon>Bacteria</taxon>
        <taxon>Pseudomonadati</taxon>
        <taxon>Pseudomonadota</taxon>
        <taxon>Alphaproteobacteria</taxon>
        <taxon>Acetobacterales</taxon>
        <taxon>Roseomonadaceae</taxon>
        <taxon>Roseomonas</taxon>
    </lineage>
</organism>
<name>A0A3A9JU95_9PROT</name>
<reference evidence="3 6" key="1">
    <citation type="submission" date="2018-09" db="EMBL/GenBank/DDBJ databases">
        <title>Roseomonas sp. nov., isolated from feces of Tibetan antelopes in the Qinghai-Tibet plateau, China.</title>
        <authorList>
            <person name="Tian Z."/>
        </authorList>
    </citation>
    <scope>NUCLEOTIDE SEQUENCE [LARGE SCALE GENOMIC DNA]</scope>
    <source>
        <strain evidence="4 5">Z23</strain>
        <strain evidence="3 6">Z24</strain>
    </source>
</reference>
<comment type="similarity">
    <text evidence="1">Belongs to the UPF0065 (bug) family.</text>
</comment>
<dbReference type="InterPro" id="IPR005064">
    <property type="entry name" value="BUG"/>
</dbReference>
<dbReference type="RefSeq" id="WP_120639830.1">
    <property type="nucleotide sequence ID" value="NZ_RAQU01000142.1"/>
</dbReference>
<dbReference type="Proteomes" id="UP000278036">
    <property type="component" value="Unassembled WGS sequence"/>
</dbReference>
<keyword evidence="5" id="KW-1185">Reference proteome</keyword>
<proteinExistence type="inferred from homology"/>
<feature type="chain" id="PRO_5017467524" evidence="2">
    <location>
        <begin position="19"/>
        <end position="325"/>
    </location>
</feature>
<gene>
    <name evidence="3" type="ORF">D6Z83_19030</name>
    <name evidence="4" type="ORF">EBE87_14220</name>
</gene>
<dbReference type="AlphaFoldDB" id="A0A3A9JU95"/>
<feature type="signal peptide" evidence="2">
    <location>
        <begin position="1"/>
        <end position="18"/>
    </location>
</feature>
<evidence type="ECO:0000313" key="6">
    <source>
        <dbReference type="Proteomes" id="UP000278036"/>
    </source>
</evidence>
<dbReference type="PANTHER" id="PTHR42928:SF5">
    <property type="entry name" value="BLR1237 PROTEIN"/>
    <property type="match status" value="1"/>
</dbReference>
<dbReference type="Gene3D" id="3.40.190.150">
    <property type="entry name" value="Bordetella uptake gene, domain 1"/>
    <property type="match status" value="1"/>
</dbReference>
<dbReference type="EMBL" id="RFLX01000010">
    <property type="protein sequence ID" value="RMI20622.1"/>
    <property type="molecule type" value="Genomic_DNA"/>
</dbReference>
<dbReference type="PIRSF" id="PIRSF017082">
    <property type="entry name" value="YflP"/>
    <property type="match status" value="1"/>
</dbReference>
<evidence type="ECO:0000313" key="5">
    <source>
        <dbReference type="Proteomes" id="UP000274097"/>
    </source>
</evidence>